<evidence type="ECO:0000313" key="2">
    <source>
        <dbReference type="EMBL" id="CAF1457452.1"/>
    </source>
</evidence>
<protein>
    <recommendedName>
        <fullName evidence="5">Gag-like protein</fullName>
    </recommendedName>
</protein>
<gene>
    <name evidence="2" type="ORF">IZO911_LOCUS42724</name>
    <name evidence="3" type="ORF">KXQ929_LOCUS33476</name>
</gene>
<organism evidence="3 4">
    <name type="scientific">Adineta steineri</name>
    <dbReference type="NCBI Taxonomy" id="433720"/>
    <lineage>
        <taxon>Eukaryota</taxon>
        <taxon>Metazoa</taxon>
        <taxon>Spiralia</taxon>
        <taxon>Gnathifera</taxon>
        <taxon>Rotifera</taxon>
        <taxon>Eurotatoria</taxon>
        <taxon>Bdelloidea</taxon>
        <taxon>Adinetida</taxon>
        <taxon>Adinetidae</taxon>
        <taxon>Adineta</taxon>
    </lineage>
</organism>
<feature type="region of interest" description="Disordered" evidence="1">
    <location>
        <begin position="106"/>
        <end position="132"/>
    </location>
</feature>
<dbReference type="EMBL" id="CAJOBB010004302">
    <property type="protein sequence ID" value="CAF4083134.1"/>
    <property type="molecule type" value="Genomic_DNA"/>
</dbReference>
<name>A0A819TT98_9BILA</name>
<dbReference type="Gene3D" id="4.10.60.10">
    <property type="entry name" value="Zinc finger, CCHC-type"/>
    <property type="match status" value="1"/>
</dbReference>
<feature type="region of interest" description="Disordered" evidence="1">
    <location>
        <begin position="51"/>
        <end position="94"/>
    </location>
</feature>
<dbReference type="Proteomes" id="UP000663860">
    <property type="component" value="Unassembled WGS sequence"/>
</dbReference>
<proteinExistence type="predicted"/>
<feature type="compositionally biased region" description="Basic and acidic residues" evidence="1">
    <location>
        <begin position="108"/>
        <end position="131"/>
    </location>
</feature>
<evidence type="ECO:0000313" key="4">
    <source>
        <dbReference type="Proteomes" id="UP000663868"/>
    </source>
</evidence>
<evidence type="ECO:0000256" key="1">
    <source>
        <dbReference type="SAM" id="MobiDB-lite"/>
    </source>
</evidence>
<dbReference type="AlphaFoldDB" id="A0A819TT98"/>
<evidence type="ECO:0000313" key="3">
    <source>
        <dbReference type="EMBL" id="CAF4083134.1"/>
    </source>
</evidence>
<feature type="compositionally biased region" description="Basic and acidic residues" evidence="1">
    <location>
        <begin position="55"/>
        <end position="76"/>
    </location>
</feature>
<accession>A0A819TT98</accession>
<comment type="caution">
    <text evidence="3">The sequence shown here is derived from an EMBL/GenBank/DDBJ whole genome shotgun (WGS) entry which is preliminary data.</text>
</comment>
<evidence type="ECO:0008006" key="5">
    <source>
        <dbReference type="Google" id="ProtNLM"/>
    </source>
</evidence>
<dbReference type="Proteomes" id="UP000663868">
    <property type="component" value="Unassembled WGS sequence"/>
</dbReference>
<sequence length="541" mass="62477">MHTQENDGSNCASKDHRYNNYNGQAQLIQDCPMIGEDNLDSVQSNLHQARNNKRIQVDDASPSKDAAHTPKRRNTEKTNGLSGNPSNRSGTLQGISSYFNYNQNLNKHSYDSSSHKQTYESDIRNQRKRDSFPPFQIKIKDDMYPAQDVTIIRDMNRKCKLSLTYGRMSSSKNNPCYLIYCNTTAQFEYLLDKANWPDKICDMEYTIEISRRIPSSYSVVMLNIPTKWDVQYFCNELKTQYKTIIRCERLYVKGERPIPKIRIDFSSNKELVEILKSKRMLLDEGNTAYPIEQYVPPARVLRCYICQQLDDHMAARCPNKDKPICFKCGQQHTYDPVCQNKICCAHCKGDHMAGSPNCPKKIESRELKKVQTKQSALVASQTTTSNNRWINNSVSHLFDSTSTDKTNSTSSNTNSKDFQSKILEKMHLDILNILKQQVELNTNLKQLTLQLNKHAMDIININRTLNEIVCPLLKEVTQIIYTKISSEEKRQMDSTYNKLVNYLNQKEVTDIASRFQNQVIDKNESVYANDEHRQLNNESNC</sequence>
<reference evidence="3" key="1">
    <citation type="submission" date="2021-02" db="EMBL/GenBank/DDBJ databases">
        <authorList>
            <person name="Nowell W R."/>
        </authorList>
    </citation>
    <scope>NUCLEOTIDE SEQUENCE</scope>
</reference>
<feature type="compositionally biased region" description="Polar residues" evidence="1">
    <location>
        <begin position="77"/>
        <end position="94"/>
    </location>
</feature>
<dbReference type="EMBL" id="CAJNOE010001906">
    <property type="protein sequence ID" value="CAF1457452.1"/>
    <property type="molecule type" value="Genomic_DNA"/>
</dbReference>